<keyword evidence="3 7" id="KW-0489">Methyltransferase</keyword>
<comment type="similarity">
    <text evidence="1">Belongs to the N(4)/N(6)-methyltransferase family.</text>
</comment>
<accession>K2JV37</accession>
<keyword evidence="8" id="KW-1185">Reference proteome</keyword>
<dbReference type="AlphaFoldDB" id="K2JV37"/>
<dbReference type="GO" id="GO:0009007">
    <property type="term" value="F:site-specific DNA-methyltransferase (adenine-specific) activity"/>
    <property type="evidence" value="ECO:0007669"/>
    <property type="project" value="UniProtKB-EC"/>
</dbReference>
<comment type="catalytic activity">
    <reaction evidence="6">
        <text>a 2'-deoxyadenosine in DNA + S-adenosyl-L-methionine = an N(6)-methyl-2'-deoxyadenosine in DNA + S-adenosyl-L-homocysteine + H(+)</text>
        <dbReference type="Rhea" id="RHEA:15197"/>
        <dbReference type="Rhea" id="RHEA-COMP:12418"/>
        <dbReference type="Rhea" id="RHEA-COMP:12419"/>
        <dbReference type="ChEBI" id="CHEBI:15378"/>
        <dbReference type="ChEBI" id="CHEBI:57856"/>
        <dbReference type="ChEBI" id="CHEBI:59789"/>
        <dbReference type="ChEBI" id="CHEBI:90615"/>
        <dbReference type="ChEBI" id="CHEBI:90616"/>
        <dbReference type="EC" id="2.1.1.72"/>
    </reaction>
</comment>
<evidence type="ECO:0000256" key="6">
    <source>
        <dbReference type="ARBA" id="ARBA00047942"/>
    </source>
</evidence>
<sequence>MESINYQPVRPVRPVAPYIGGKRNLAKRLVAMIDAIPCETYAEVFVGMGGIFLRRTRQPKAEVINDYSRDVSTFFRVLQRHYQAFLDMIRWQLTTRADFERLLATDPDTLTDLERSARFLYLQRAAFGGKVAGRTFGVAPGAAGRFDITKLVPMLEDVHARLSGVVIEALPWQAFLERYDRPGTLFYLDPPYYGSEGDYGPLFDRSQFEQMADSLRRREGKFLLSINDHPEVRRIFAGFAMEEVETTYSLPGGGHSKRVGELIITGG</sequence>
<evidence type="ECO:0000256" key="2">
    <source>
        <dbReference type="ARBA" id="ARBA00011900"/>
    </source>
</evidence>
<evidence type="ECO:0000313" key="7">
    <source>
        <dbReference type="EMBL" id="EKE78422.1"/>
    </source>
</evidence>
<dbReference type="Proteomes" id="UP000006746">
    <property type="component" value="Unassembled WGS sequence"/>
</dbReference>
<dbReference type="GO" id="GO:0043565">
    <property type="term" value="F:sequence-specific DNA binding"/>
    <property type="evidence" value="ECO:0007669"/>
    <property type="project" value="TreeGrafter"/>
</dbReference>
<dbReference type="GO" id="GO:0009307">
    <property type="term" value="P:DNA restriction-modification system"/>
    <property type="evidence" value="ECO:0007669"/>
    <property type="project" value="InterPro"/>
</dbReference>
<dbReference type="RefSeq" id="WP_008943145.1">
    <property type="nucleotide sequence ID" value="NZ_AMRL01000002.1"/>
</dbReference>
<dbReference type="PRINTS" id="PR00505">
    <property type="entry name" value="D12N6MTFRASE"/>
</dbReference>
<dbReference type="STRING" id="1207063.P24_02641"/>
<dbReference type="Pfam" id="PF02086">
    <property type="entry name" value="MethyltransfD12"/>
    <property type="match status" value="1"/>
</dbReference>
<dbReference type="SUPFAM" id="SSF53335">
    <property type="entry name" value="S-adenosyl-L-methionine-dependent methyltransferases"/>
    <property type="match status" value="1"/>
</dbReference>
<dbReference type="EC" id="2.1.1.72" evidence="2"/>
<dbReference type="InterPro" id="IPR012327">
    <property type="entry name" value="MeTrfase_D12"/>
</dbReference>
<dbReference type="InterPro" id="IPR029063">
    <property type="entry name" value="SAM-dependent_MTases_sf"/>
</dbReference>
<evidence type="ECO:0000256" key="5">
    <source>
        <dbReference type="ARBA" id="ARBA00022691"/>
    </source>
</evidence>
<dbReference type="PANTHER" id="PTHR30481">
    <property type="entry name" value="DNA ADENINE METHYLASE"/>
    <property type="match status" value="1"/>
</dbReference>
<proteinExistence type="inferred from homology"/>
<reference evidence="7 8" key="1">
    <citation type="journal article" date="2012" name="J. Bacteriol.">
        <title>Genome Sequence of Oceanibaculum indicum Type Strain P24.</title>
        <authorList>
            <person name="Lai Q."/>
            <person name="Shao Z."/>
        </authorList>
    </citation>
    <scope>NUCLEOTIDE SEQUENCE [LARGE SCALE GENOMIC DNA]</scope>
    <source>
        <strain evidence="7 8">P24</strain>
    </source>
</reference>
<evidence type="ECO:0000313" key="8">
    <source>
        <dbReference type="Proteomes" id="UP000006746"/>
    </source>
</evidence>
<organism evidence="7 8">
    <name type="scientific">Oceanibaculum indicum P24</name>
    <dbReference type="NCBI Taxonomy" id="1207063"/>
    <lineage>
        <taxon>Bacteria</taxon>
        <taxon>Pseudomonadati</taxon>
        <taxon>Pseudomonadota</taxon>
        <taxon>Alphaproteobacteria</taxon>
        <taxon>Rhodospirillales</taxon>
        <taxon>Oceanibaculaceae</taxon>
        <taxon>Oceanibaculum</taxon>
    </lineage>
</organism>
<dbReference type="GO" id="GO:0032259">
    <property type="term" value="P:methylation"/>
    <property type="evidence" value="ECO:0007669"/>
    <property type="project" value="UniProtKB-KW"/>
</dbReference>
<keyword evidence="5" id="KW-0949">S-adenosyl-L-methionine</keyword>
<dbReference type="GO" id="GO:1904047">
    <property type="term" value="F:S-adenosyl-L-methionine binding"/>
    <property type="evidence" value="ECO:0007669"/>
    <property type="project" value="TreeGrafter"/>
</dbReference>
<dbReference type="PIRSF" id="PIRSF000398">
    <property type="entry name" value="M_m6A_EcoRV"/>
    <property type="match status" value="1"/>
</dbReference>
<dbReference type="PANTHER" id="PTHR30481:SF4">
    <property type="entry name" value="SITE-SPECIFIC DNA-METHYLTRANSFERASE (ADENINE-SPECIFIC)"/>
    <property type="match status" value="1"/>
</dbReference>
<evidence type="ECO:0000256" key="4">
    <source>
        <dbReference type="ARBA" id="ARBA00022679"/>
    </source>
</evidence>
<dbReference type="Gene3D" id="3.40.50.150">
    <property type="entry name" value="Vaccinia Virus protein VP39"/>
    <property type="match status" value="1"/>
</dbReference>
<evidence type="ECO:0000256" key="3">
    <source>
        <dbReference type="ARBA" id="ARBA00022603"/>
    </source>
</evidence>
<gene>
    <name evidence="7" type="ORF">P24_02641</name>
</gene>
<dbReference type="GO" id="GO:0006298">
    <property type="term" value="P:mismatch repair"/>
    <property type="evidence" value="ECO:0007669"/>
    <property type="project" value="TreeGrafter"/>
</dbReference>
<dbReference type="EMBL" id="AMRL01000002">
    <property type="protein sequence ID" value="EKE78422.1"/>
    <property type="molecule type" value="Genomic_DNA"/>
</dbReference>
<dbReference type="PATRIC" id="fig|1207063.3.peg.536"/>
<dbReference type="REBASE" id="57402">
    <property type="entry name" value="M.OinP24ORF2641P"/>
</dbReference>
<comment type="caution">
    <text evidence="7">The sequence shown here is derived from an EMBL/GenBank/DDBJ whole genome shotgun (WGS) entry which is preliminary data.</text>
</comment>
<keyword evidence="4 7" id="KW-0808">Transferase</keyword>
<dbReference type="InterPro" id="IPR012263">
    <property type="entry name" value="M_m6A_EcoRV"/>
</dbReference>
<name>K2JV37_9PROT</name>
<protein>
    <recommendedName>
        <fullName evidence="2">site-specific DNA-methyltransferase (adenine-specific)</fullName>
        <ecNumber evidence="2">2.1.1.72</ecNumber>
    </recommendedName>
</protein>
<dbReference type="eggNOG" id="COG0338">
    <property type="taxonomic scope" value="Bacteria"/>
</dbReference>
<dbReference type="Gene3D" id="1.10.1020.10">
    <property type="entry name" value="Adenine-specific Methyltransferase, Domain 2"/>
    <property type="match status" value="1"/>
</dbReference>
<dbReference type="InterPro" id="IPR023095">
    <property type="entry name" value="Ade_MeTrfase_dom_2"/>
</dbReference>
<evidence type="ECO:0000256" key="1">
    <source>
        <dbReference type="ARBA" id="ARBA00006594"/>
    </source>
</evidence>